<gene>
    <name evidence="10" type="ORF">DSAG12_02844</name>
</gene>
<dbReference type="Pfam" id="PF01555">
    <property type="entry name" value="N6_N4_Mtase"/>
    <property type="match status" value="1"/>
</dbReference>
<dbReference type="RefSeq" id="WP_147663933.1">
    <property type="nucleotide sequence ID" value="NZ_CP042905.2"/>
</dbReference>
<dbReference type="InterPro" id="IPR001091">
    <property type="entry name" value="RM_Methyltransferase"/>
</dbReference>
<evidence type="ECO:0000313" key="11">
    <source>
        <dbReference type="Proteomes" id="UP000321408"/>
    </source>
</evidence>
<dbReference type="KEGG" id="psyt:DSAG12_02844"/>
<sequence length="340" mass="39831">MFTFQKQKVYFSSSENMQQIPNESVTLVVTSPPYWNVRDYGSTQIGFNQSYQEYIDALNRVWKECIRVLQPNGKISINVQPLPISAEKSGFNRRIIKNIMFEIEKFMFQEGLFLSGMVYWNKAPYINNVSWGSYPKPTNIAVNTAFEQIFTFVKPGKTRKIEDKKLLSKSKLSKDEWRHWAVRMIWDDISPIIKINSKGENKFGHSAPFPEDIPYRLIKMHTIEGETVLDPFLGSGTTLKMTRLTNRMGIGFEINNKYEKLIKDRIMEDWNPPKIDPQYKILSSENIAEIFDHTLNYTKTEQMNNKESRMLVVKEILKDLKRNGVFTSTNVKHILRRFQD</sequence>
<keyword evidence="5 8" id="KW-0680">Restriction system</keyword>
<reference evidence="10 11" key="2">
    <citation type="journal article" date="2024" name="Int. J. Syst. Evol. Microbiol.">
        <title>Promethearchaeum syntrophicum gen. nov., sp. nov., an anaerobic, obligately syntrophic archaeon, the first isolate of the lineage 'Asgard' archaea, and proposal of the new archaeal phylum Promethearchaeota phyl. nov. and kingdom Promethearchaeati regn. nov.</title>
        <authorList>
            <person name="Imachi H."/>
            <person name="Nobu M.K."/>
            <person name="Kato S."/>
            <person name="Takaki Y."/>
            <person name="Miyazaki M."/>
            <person name="Miyata M."/>
            <person name="Ogawara M."/>
            <person name="Saito Y."/>
            <person name="Sakai S."/>
            <person name="Tahara Y.O."/>
            <person name="Takano Y."/>
            <person name="Tasumi E."/>
            <person name="Uematsu K."/>
            <person name="Yoshimura T."/>
            <person name="Itoh T."/>
            <person name="Ohkuma M."/>
            <person name="Takai K."/>
        </authorList>
    </citation>
    <scope>NUCLEOTIDE SEQUENCE [LARGE SCALE GENOMIC DNA]</scope>
    <source>
        <strain evidence="10 11">MK-D1</strain>
    </source>
</reference>
<dbReference type="GO" id="GO:0009307">
    <property type="term" value="P:DNA restriction-modification system"/>
    <property type="evidence" value="ECO:0007669"/>
    <property type="project" value="UniProtKB-KW"/>
</dbReference>
<evidence type="ECO:0000256" key="5">
    <source>
        <dbReference type="ARBA" id="ARBA00022747"/>
    </source>
</evidence>
<evidence type="ECO:0000256" key="1">
    <source>
        <dbReference type="ARBA" id="ARBA00010203"/>
    </source>
</evidence>
<evidence type="ECO:0000256" key="6">
    <source>
        <dbReference type="ARBA" id="ARBA00023125"/>
    </source>
</evidence>
<evidence type="ECO:0000256" key="4">
    <source>
        <dbReference type="ARBA" id="ARBA00022691"/>
    </source>
</evidence>
<evidence type="ECO:0000256" key="3">
    <source>
        <dbReference type="ARBA" id="ARBA00022679"/>
    </source>
</evidence>
<dbReference type="GO" id="GO:0003677">
    <property type="term" value="F:DNA binding"/>
    <property type="evidence" value="ECO:0007669"/>
    <property type="project" value="UniProtKB-KW"/>
</dbReference>
<keyword evidence="3" id="KW-0808">Transferase</keyword>
<dbReference type="AlphaFoldDB" id="A0A5B9DD04"/>
<dbReference type="GO" id="GO:0015667">
    <property type="term" value="F:site-specific DNA-methyltransferase (cytosine-N4-specific) activity"/>
    <property type="evidence" value="ECO:0007669"/>
    <property type="project" value="UniProtKB-EC"/>
</dbReference>
<dbReference type="InterPro" id="IPR017985">
    <property type="entry name" value="MeTrfase_CN4_CS"/>
</dbReference>
<evidence type="ECO:0000259" key="9">
    <source>
        <dbReference type="Pfam" id="PF01555"/>
    </source>
</evidence>
<dbReference type="SUPFAM" id="SSF53335">
    <property type="entry name" value="S-adenosyl-L-methionine-dependent methyltransferases"/>
    <property type="match status" value="1"/>
</dbReference>
<keyword evidence="4 8" id="KW-0949">S-adenosyl-L-methionine</keyword>
<accession>A0A5B9DD04</accession>
<proteinExistence type="inferred from homology"/>
<comment type="similarity">
    <text evidence="1">Belongs to the N(4)/N(6)-methyltransferase family. N(4) subfamily.</text>
</comment>
<dbReference type="EC" id="2.1.1.113" evidence="8"/>
<dbReference type="Gene3D" id="3.40.50.150">
    <property type="entry name" value="Vaccinia Virus protein VP39"/>
    <property type="match status" value="1"/>
</dbReference>
<dbReference type="InterPro" id="IPR029063">
    <property type="entry name" value="SAM-dependent_MTases_sf"/>
</dbReference>
<dbReference type="InterPro" id="IPR002941">
    <property type="entry name" value="DNA_methylase_N4/N6"/>
</dbReference>
<dbReference type="GeneID" id="41330823"/>
<reference evidence="10 11" key="1">
    <citation type="journal article" date="2020" name="Nature">
        <title>Isolation of an archaeon at the prokaryote-eukaryote interface.</title>
        <authorList>
            <person name="Imachi H."/>
            <person name="Nobu M.K."/>
            <person name="Nakahara N."/>
            <person name="Morono Y."/>
            <person name="Ogawara M."/>
            <person name="Takaki Y."/>
            <person name="Takano Y."/>
            <person name="Uematsu K."/>
            <person name="Ikuta T."/>
            <person name="Ito M."/>
            <person name="Matsui Y."/>
            <person name="Miyazaki M."/>
            <person name="Murata K."/>
            <person name="Saito Y."/>
            <person name="Sakai S."/>
            <person name="Song C."/>
            <person name="Tasumi E."/>
            <person name="Yamanaka Y."/>
            <person name="Yamaguchi T."/>
            <person name="Kamagata Y."/>
            <person name="Tamaki H."/>
            <person name="Takai K."/>
        </authorList>
    </citation>
    <scope>NUCLEOTIDE SEQUENCE [LARGE SCALE GENOMIC DNA]</scope>
    <source>
        <strain evidence="10 11">MK-D1</strain>
    </source>
</reference>
<dbReference type="GO" id="GO:0008170">
    <property type="term" value="F:N-methyltransferase activity"/>
    <property type="evidence" value="ECO:0007669"/>
    <property type="project" value="InterPro"/>
</dbReference>
<feature type="domain" description="DNA methylase N-4/N-6" evidence="9">
    <location>
        <begin position="25"/>
        <end position="263"/>
    </location>
</feature>
<dbReference type="PRINTS" id="PR00508">
    <property type="entry name" value="S21N4MTFRASE"/>
</dbReference>
<evidence type="ECO:0000256" key="7">
    <source>
        <dbReference type="ARBA" id="ARBA00049120"/>
    </source>
</evidence>
<protein>
    <recommendedName>
        <fullName evidence="8">Type II methyltransferase</fullName>
        <ecNumber evidence="8">2.1.1.113</ecNumber>
    </recommendedName>
    <alternativeName>
        <fullName evidence="8">N-4 cytosine-specific methyltransferase</fullName>
    </alternativeName>
</protein>
<name>A0A5B9DD04_9ARCH</name>
<dbReference type="Proteomes" id="UP000321408">
    <property type="component" value="Chromosome"/>
</dbReference>
<keyword evidence="6" id="KW-0238">DNA-binding</keyword>
<dbReference type="PROSITE" id="PS00093">
    <property type="entry name" value="N4_MTASE"/>
    <property type="match status" value="1"/>
</dbReference>
<dbReference type="EMBL" id="CP042905">
    <property type="protein sequence ID" value="QEE17012.1"/>
    <property type="molecule type" value="Genomic_DNA"/>
</dbReference>
<evidence type="ECO:0000313" key="10">
    <source>
        <dbReference type="EMBL" id="QEE17012.1"/>
    </source>
</evidence>
<keyword evidence="11" id="KW-1185">Reference proteome</keyword>
<comment type="catalytic activity">
    <reaction evidence="7 8">
        <text>a 2'-deoxycytidine in DNA + S-adenosyl-L-methionine = an N(4)-methyl-2'-deoxycytidine in DNA + S-adenosyl-L-homocysteine + H(+)</text>
        <dbReference type="Rhea" id="RHEA:16857"/>
        <dbReference type="Rhea" id="RHEA-COMP:11369"/>
        <dbReference type="Rhea" id="RHEA-COMP:13674"/>
        <dbReference type="ChEBI" id="CHEBI:15378"/>
        <dbReference type="ChEBI" id="CHEBI:57856"/>
        <dbReference type="ChEBI" id="CHEBI:59789"/>
        <dbReference type="ChEBI" id="CHEBI:85452"/>
        <dbReference type="ChEBI" id="CHEBI:137933"/>
        <dbReference type="EC" id="2.1.1.113"/>
    </reaction>
</comment>
<evidence type="ECO:0000256" key="8">
    <source>
        <dbReference type="RuleBase" id="RU362026"/>
    </source>
</evidence>
<dbReference type="REBASE" id="365383">
    <property type="entry name" value="M.AarMKD1ORF2844P"/>
</dbReference>
<dbReference type="OrthoDB" id="38200at2157"/>
<dbReference type="GO" id="GO:0032259">
    <property type="term" value="P:methylation"/>
    <property type="evidence" value="ECO:0007669"/>
    <property type="project" value="UniProtKB-KW"/>
</dbReference>
<evidence type="ECO:0000256" key="2">
    <source>
        <dbReference type="ARBA" id="ARBA00022603"/>
    </source>
</evidence>
<organism evidence="10 11">
    <name type="scientific">Promethearchaeum syntrophicum</name>
    <dbReference type="NCBI Taxonomy" id="2594042"/>
    <lineage>
        <taxon>Archaea</taxon>
        <taxon>Promethearchaeati</taxon>
        <taxon>Promethearchaeota</taxon>
        <taxon>Promethearchaeia</taxon>
        <taxon>Promethearchaeales</taxon>
        <taxon>Promethearchaeaceae</taxon>
        <taxon>Promethearchaeum</taxon>
    </lineage>
</organism>
<keyword evidence="2 8" id="KW-0489">Methyltransferase</keyword>